<evidence type="ECO:0000256" key="2">
    <source>
        <dbReference type="ARBA" id="ARBA00004496"/>
    </source>
</evidence>
<organism evidence="10 11">
    <name type="scientific">Rhynchophorus ferrugineus</name>
    <name type="common">Red palm weevil</name>
    <name type="synonym">Curculio ferrugineus</name>
    <dbReference type="NCBI Taxonomy" id="354439"/>
    <lineage>
        <taxon>Eukaryota</taxon>
        <taxon>Metazoa</taxon>
        <taxon>Ecdysozoa</taxon>
        <taxon>Arthropoda</taxon>
        <taxon>Hexapoda</taxon>
        <taxon>Insecta</taxon>
        <taxon>Pterygota</taxon>
        <taxon>Neoptera</taxon>
        <taxon>Endopterygota</taxon>
        <taxon>Coleoptera</taxon>
        <taxon>Polyphaga</taxon>
        <taxon>Cucujiformia</taxon>
        <taxon>Curculionidae</taxon>
        <taxon>Dryophthorinae</taxon>
        <taxon>Rhynchophorus</taxon>
    </lineage>
</organism>
<dbReference type="GO" id="GO:0005737">
    <property type="term" value="C:cytoplasm"/>
    <property type="evidence" value="ECO:0007669"/>
    <property type="project" value="UniProtKB-SubCell"/>
</dbReference>
<feature type="compositionally biased region" description="Basic and acidic residues" evidence="8">
    <location>
        <begin position="328"/>
        <end position="337"/>
    </location>
</feature>
<dbReference type="Proteomes" id="UP000625711">
    <property type="component" value="Unassembled WGS sequence"/>
</dbReference>
<dbReference type="InterPro" id="IPR040122">
    <property type="entry name" value="Importin_beta"/>
</dbReference>
<dbReference type="Pfam" id="PF03810">
    <property type="entry name" value="IBN_N"/>
    <property type="match status" value="1"/>
</dbReference>
<comment type="subcellular location">
    <subcellularLocation>
        <location evidence="2">Cytoplasm</location>
    </subcellularLocation>
    <subcellularLocation>
        <location evidence="1">Nucleus</location>
    </subcellularLocation>
</comment>
<dbReference type="Gene3D" id="1.25.10.10">
    <property type="entry name" value="Leucine-rich Repeat Variant"/>
    <property type="match status" value="2"/>
</dbReference>
<gene>
    <name evidence="10" type="ORF">GWI33_018419</name>
</gene>
<dbReference type="GO" id="GO:0031267">
    <property type="term" value="F:small GTPase binding"/>
    <property type="evidence" value="ECO:0007669"/>
    <property type="project" value="InterPro"/>
</dbReference>
<dbReference type="PANTHER" id="PTHR10527">
    <property type="entry name" value="IMPORTIN BETA"/>
    <property type="match status" value="1"/>
</dbReference>
<accession>A0A834HWD5</accession>
<evidence type="ECO:0000259" key="9">
    <source>
        <dbReference type="PROSITE" id="PS50166"/>
    </source>
</evidence>
<evidence type="ECO:0000256" key="7">
    <source>
        <dbReference type="ARBA" id="ARBA00023242"/>
    </source>
</evidence>
<sequence>MKMEWTPQEEGLREILTLLKESQSPNTATQRAVQQKLEELNKFPDFNNYLMFVLTKLVTEDEPTRSLSGLILKNNVKTHYHNLLPSVTNFIKTECLQAVGDASPLIRATVGILITTVASKGDLSSWPELLPALCNMLDSTDYNVCEGAFGALQKICEDSAEALDADTTNRPLDILIPKFLQFFNHSSSKIRSYAIGCVNQFIIQRSQALMFHIDSFLQNLFHVAADDDAEVRKNVCRALVMLLEVRMDRLINQIDNIVEYMLVRTQDHDEGVALEACEFWLSLAEQPICKGVLGNHLSRLIPVLVRGMKYSEIDIILLKGDTEEDDNIPDKEEDIKPRFHKSKHTIPTKTNSQNGTENGVEKEDDEDFDDPDDDGSISDWNLRKCSAAALDVLANVFKDDLLPILIPILKETLFHQDWDVKESGILALGAIAEGCMTGMINHLPELIPYLINCLNDKKALVRAITCWTLSRYAHWVVAQPHESYLKPLMTELLKRILDGNKRVQEAACSAFATLEEEACTELVPYLGFILETLVFAFSKYQHKNLLILYDAIGTLADSVGSHLNKPEYINLLMPPLIHKWNVLKDEDKDLFPLLECLSSVATALQSGFLPYCEPVYCRCVSLVQHTLLLHMANIQNPDQCEAPDKDFMIVALDLLSGLAEGLNGHIEKLVENSAIMQLLHICMQDSMPEVRQSSFALLGDLTKACFQHVRPHISNFLSILGQNLNPEYISVCNNATWAIGEISIKLGADTRPFIPMVLSQLIEIINKPDTPKTLLENTAITIGRLGYVCPHDVAPMLQQFVRQWCISLRNIRDNEEKDSAFRGMCQMIQVNPIGVITDFIFFCDAVASWITPKDDLKAVFHKILHTFKAQVGEDNWRRFSDQFPLQLKERLQTLYGI</sequence>
<dbReference type="InterPro" id="IPR016024">
    <property type="entry name" value="ARM-type_fold"/>
</dbReference>
<evidence type="ECO:0000256" key="1">
    <source>
        <dbReference type="ARBA" id="ARBA00004123"/>
    </source>
</evidence>
<evidence type="ECO:0000256" key="4">
    <source>
        <dbReference type="ARBA" id="ARBA00022490"/>
    </source>
</evidence>
<feature type="region of interest" description="Disordered" evidence="8">
    <location>
        <begin position="326"/>
        <end position="373"/>
    </location>
</feature>
<comment type="caution">
    <text evidence="10">The sequence shown here is derived from an EMBL/GenBank/DDBJ whole genome shotgun (WGS) entry which is preliminary data.</text>
</comment>
<protein>
    <recommendedName>
        <fullName evidence="9">Importin N-terminal domain-containing protein</fullName>
    </recommendedName>
</protein>
<evidence type="ECO:0000256" key="3">
    <source>
        <dbReference type="ARBA" id="ARBA00022448"/>
    </source>
</evidence>
<feature type="domain" description="Importin N-terminal" evidence="9">
    <location>
        <begin position="33"/>
        <end position="101"/>
    </location>
</feature>
<evidence type="ECO:0000256" key="5">
    <source>
        <dbReference type="ARBA" id="ARBA00022737"/>
    </source>
</evidence>
<dbReference type="InterPro" id="IPR057672">
    <property type="entry name" value="TPR_IPO4/5"/>
</dbReference>
<dbReference type="PROSITE" id="PS50166">
    <property type="entry name" value="IMPORTIN_B_NT"/>
    <property type="match status" value="1"/>
</dbReference>
<feature type="compositionally biased region" description="Polar residues" evidence="8">
    <location>
        <begin position="347"/>
        <end position="357"/>
    </location>
</feature>
<keyword evidence="11" id="KW-1185">Reference proteome</keyword>
<keyword evidence="5" id="KW-0677">Repeat</keyword>
<keyword evidence="4" id="KW-0963">Cytoplasm</keyword>
<feature type="compositionally biased region" description="Acidic residues" evidence="8">
    <location>
        <begin position="362"/>
        <end position="373"/>
    </location>
</feature>
<keyword evidence="3" id="KW-0813">Transport</keyword>
<reference evidence="10" key="1">
    <citation type="submission" date="2020-08" db="EMBL/GenBank/DDBJ databases">
        <title>Genome sequencing and assembly of the red palm weevil Rhynchophorus ferrugineus.</title>
        <authorList>
            <person name="Dias G.B."/>
            <person name="Bergman C.M."/>
            <person name="Manee M."/>
        </authorList>
    </citation>
    <scope>NUCLEOTIDE SEQUENCE</scope>
    <source>
        <strain evidence="10">AA-2017</strain>
        <tissue evidence="10">Whole larva</tissue>
    </source>
</reference>
<dbReference type="Pfam" id="PF25780">
    <property type="entry name" value="TPR_IPO5"/>
    <property type="match status" value="1"/>
</dbReference>
<dbReference type="OrthoDB" id="951172at2759"/>
<dbReference type="Pfam" id="PF13513">
    <property type="entry name" value="HEAT_EZ"/>
    <property type="match status" value="1"/>
</dbReference>
<dbReference type="EMBL" id="JAACXV010014320">
    <property type="protein sequence ID" value="KAF7268548.1"/>
    <property type="molecule type" value="Genomic_DNA"/>
</dbReference>
<keyword evidence="6" id="KW-0653">Protein transport</keyword>
<dbReference type="InterPro" id="IPR001494">
    <property type="entry name" value="Importin-beta_N"/>
</dbReference>
<dbReference type="SMART" id="SM00913">
    <property type="entry name" value="IBN_N"/>
    <property type="match status" value="1"/>
</dbReference>
<dbReference type="AlphaFoldDB" id="A0A834HWD5"/>
<dbReference type="SUPFAM" id="SSF48371">
    <property type="entry name" value="ARM repeat"/>
    <property type="match status" value="1"/>
</dbReference>
<keyword evidence="7" id="KW-0539">Nucleus</keyword>
<proteinExistence type="predicted"/>
<evidence type="ECO:0000313" key="11">
    <source>
        <dbReference type="Proteomes" id="UP000625711"/>
    </source>
</evidence>
<dbReference type="GO" id="GO:0006606">
    <property type="term" value="P:protein import into nucleus"/>
    <property type="evidence" value="ECO:0007669"/>
    <property type="project" value="InterPro"/>
</dbReference>
<name>A0A834HWD5_RHYFE</name>
<evidence type="ECO:0000256" key="8">
    <source>
        <dbReference type="SAM" id="MobiDB-lite"/>
    </source>
</evidence>
<evidence type="ECO:0000256" key="6">
    <source>
        <dbReference type="ARBA" id="ARBA00022927"/>
    </source>
</evidence>
<dbReference type="InterPro" id="IPR011989">
    <property type="entry name" value="ARM-like"/>
</dbReference>
<evidence type="ECO:0000313" key="10">
    <source>
        <dbReference type="EMBL" id="KAF7268548.1"/>
    </source>
</evidence>